<protein>
    <submittedName>
        <fullName evidence="5">Uncharacterized protein</fullName>
    </submittedName>
</protein>
<dbReference type="Proteomes" id="UP001187531">
    <property type="component" value="Unassembled WGS sequence"/>
</dbReference>
<proteinExistence type="inferred from homology"/>
<accession>A0AA88H7W5</accession>
<keyword evidence="6" id="KW-1185">Reference proteome</keyword>
<organism evidence="5 6">
    <name type="scientific">Artemia franciscana</name>
    <name type="common">Brine shrimp</name>
    <name type="synonym">Artemia sanfranciscana</name>
    <dbReference type="NCBI Taxonomy" id="6661"/>
    <lineage>
        <taxon>Eukaryota</taxon>
        <taxon>Metazoa</taxon>
        <taxon>Ecdysozoa</taxon>
        <taxon>Arthropoda</taxon>
        <taxon>Crustacea</taxon>
        <taxon>Branchiopoda</taxon>
        <taxon>Anostraca</taxon>
        <taxon>Artemiidae</taxon>
        <taxon>Artemia</taxon>
    </lineage>
</organism>
<comment type="caution">
    <text evidence="5">The sequence shown here is derived from an EMBL/GenBank/DDBJ whole genome shotgun (WGS) entry which is preliminary data.</text>
</comment>
<feature type="compositionally biased region" description="Low complexity" evidence="4">
    <location>
        <begin position="273"/>
        <end position="292"/>
    </location>
</feature>
<dbReference type="EMBL" id="JAVRJZ010000067">
    <property type="protein sequence ID" value="KAK2703835.1"/>
    <property type="molecule type" value="Genomic_DNA"/>
</dbReference>
<comment type="subcellular location">
    <subcellularLocation>
        <location evidence="1">Nucleus</location>
    </subcellularLocation>
</comment>
<evidence type="ECO:0000313" key="5">
    <source>
        <dbReference type="EMBL" id="KAK2703835.1"/>
    </source>
</evidence>
<evidence type="ECO:0000313" key="6">
    <source>
        <dbReference type="Proteomes" id="UP001187531"/>
    </source>
</evidence>
<evidence type="ECO:0000256" key="2">
    <source>
        <dbReference type="ARBA" id="ARBA00009072"/>
    </source>
</evidence>
<reference evidence="5" key="1">
    <citation type="submission" date="2023-07" db="EMBL/GenBank/DDBJ databases">
        <title>Chromosome-level genome assembly of Artemia franciscana.</title>
        <authorList>
            <person name="Jo E."/>
        </authorList>
    </citation>
    <scope>NUCLEOTIDE SEQUENCE</scope>
    <source>
        <tissue evidence="5">Whole body</tissue>
    </source>
</reference>
<feature type="region of interest" description="Disordered" evidence="4">
    <location>
        <begin position="154"/>
        <end position="179"/>
    </location>
</feature>
<dbReference type="AlphaFoldDB" id="A0AA88H7W5"/>
<evidence type="ECO:0000256" key="1">
    <source>
        <dbReference type="ARBA" id="ARBA00004123"/>
    </source>
</evidence>
<gene>
    <name evidence="5" type="ORF">QYM36_017775</name>
</gene>
<evidence type="ECO:0000256" key="3">
    <source>
        <dbReference type="ARBA" id="ARBA00023242"/>
    </source>
</evidence>
<name>A0AA88H7W5_ARTSF</name>
<evidence type="ECO:0000256" key="4">
    <source>
        <dbReference type="SAM" id="MobiDB-lite"/>
    </source>
</evidence>
<dbReference type="Pfam" id="PF09751">
    <property type="entry name" value="Es2"/>
    <property type="match status" value="1"/>
</dbReference>
<dbReference type="PANTHER" id="PTHR12940:SF0">
    <property type="entry name" value="SPLICING FACTOR ESS-2 HOMOLOG"/>
    <property type="match status" value="1"/>
</dbReference>
<dbReference type="GO" id="GO:0071013">
    <property type="term" value="C:catalytic step 2 spliceosome"/>
    <property type="evidence" value="ECO:0007669"/>
    <property type="project" value="TreeGrafter"/>
</dbReference>
<keyword evidence="3" id="KW-0539">Nucleus</keyword>
<dbReference type="PANTHER" id="PTHR12940">
    <property type="entry name" value="ES-2 PROTEIN - RELATED"/>
    <property type="match status" value="1"/>
</dbReference>
<comment type="similarity">
    <text evidence="2">Belongs to the ESS2 family.</text>
</comment>
<feature type="compositionally biased region" description="Polar residues" evidence="4">
    <location>
        <begin position="156"/>
        <end position="169"/>
    </location>
</feature>
<sequence>MYWWLYKQEEYEKDEAKKSQLALPSVEQQAITNSNDLRKLDTWTYTNKNAVMFVPNGADLTGEEMLKQRLAKPVIVHENTRFSTTPFDDRQSQIAVKMAAQSNAKQTAGHIDVDGSEIKVPTTPQVGGFKLLRTPSPMPGVGESPYMTWGEIEGTPFNSNIEDSPQLDGSDTPLPPHTPGPSFTIHETPLRDQIGYKLAEKVSQQYRDRKGKAIEAARKYLPSTPQPGSNIDRIATMSPAARRLATARLGVRLPTDGGLSGVYTPSPLRRLNTPATPVVKTPRTPVVKTPARGVKTPTGSLTDNLLQIPKRKL</sequence>
<dbReference type="InterPro" id="IPR019148">
    <property type="entry name" value="Nuclear_protein_DGCR14_ESS-2"/>
</dbReference>
<feature type="region of interest" description="Disordered" evidence="4">
    <location>
        <begin position="262"/>
        <end position="302"/>
    </location>
</feature>